<feature type="active site" description="Charge relay system" evidence="5">
    <location>
        <position position="116"/>
    </location>
</feature>
<feature type="active site" description="Charge relay system" evidence="5">
    <location>
        <position position="426"/>
    </location>
</feature>
<dbReference type="SUPFAM" id="SSF52743">
    <property type="entry name" value="Subtilisin-like"/>
    <property type="match status" value="1"/>
</dbReference>
<accession>A0A6G7XJ29</accession>
<evidence type="ECO:0000256" key="3">
    <source>
        <dbReference type="ARBA" id="ARBA00022801"/>
    </source>
</evidence>
<dbReference type="AlphaFoldDB" id="A0A6G7XJ29"/>
<gene>
    <name evidence="7" type="ORF">G7068_15065</name>
</gene>
<dbReference type="PRINTS" id="PR00723">
    <property type="entry name" value="SUBTILISIN"/>
</dbReference>
<dbReference type="InterPro" id="IPR050131">
    <property type="entry name" value="Peptidase_S8_subtilisin-like"/>
</dbReference>
<dbReference type="Gene3D" id="3.40.50.200">
    <property type="entry name" value="Peptidase S8/S53 domain"/>
    <property type="match status" value="1"/>
</dbReference>
<feature type="domain" description="Peptidase S8/S53" evidence="6">
    <location>
        <begin position="206"/>
        <end position="460"/>
    </location>
</feature>
<dbReference type="PROSITE" id="PS00138">
    <property type="entry name" value="SUBTILASE_SER"/>
    <property type="match status" value="1"/>
</dbReference>
<evidence type="ECO:0000256" key="2">
    <source>
        <dbReference type="ARBA" id="ARBA00022670"/>
    </source>
</evidence>
<dbReference type="InterPro" id="IPR000209">
    <property type="entry name" value="Peptidase_S8/S53_dom"/>
</dbReference>
<evidence type="ECO:0000313" key="7">
    <source>
        <dbReference type="EMBL" id="QIK64378.1"/>
    </source>
</evidence>
<keyword evidence="4 5" id="KW-0720">Serine protease</keyword>
<dbReference type="KEGG" id="lvi:G7068_15065"/>
<keyword evidence="8" id="KW-1185">Reference proteome</keyword>
<protein>
    <submittedName>
        <fullName evidence="7">S8 family peptidase</fullName>
    </submittedName>
</protein>
<dbReference type="PROSITE" id="PS51892">
    <property type="entry name" value="SUBTILASE"/>
    <property type="match status" value="1"/>
</dbReference>
<dbReference type="InterPro" id="IPR036852">
    <property type="entry name" value="Peptidase_S8/S53_dom_sf"/>
</dbReference>
<dbReference type="Proteomes" id="UP000502677">
    <property type="component" value="Chromosome"/>
</dbReference>
<dbReference type="InterPro" id="IPR023828">
    <property type="entry name" value="Peptidase_S8_Ser-AS"/>
</dbReference>
<dbReference type="GO" id="GO:0004252">
    <property type="term" value="F:serine-type endopeptidase activity"/>
    <property type="evidence" value="ECO:0007669"/>
    <property type="project" value="UniProtKB-UniRule"/>
</dbReference>
<comment type="similarity">
    <text evidence="1 5">Belongs to the peptidase S8 family.</text>
</comment>
<reference evidence="7 8" key="1">
    <citation type="submission" date="2020-03" db="EMBL/GenBank/DDBJ databases">
        <title>Leucobacter sp. nov., isolated from beetles.</title>
        <authorList>
            <person name="Hyun D.-W."/>
            <person name="Bae J.-W."/>
        </authorList>
    </citation>
    <scope>NUCLEOTIDE SEQUENCE [LARGE SCALE GENOMIC DNA]</scope>
    <source>
        <strain evidence="7 8">HDW9C</strain>
    </source>
</reference>
<evidence type="ECO:0000259" key="6">
    <source>
        <dbReference type="Pfam" id="PF00082"/>
    </source>
</evidence>
<dbReference type="PANTHER" id="PTHR43806">
    <property type="entry name" value="PEPTIDASE S8"/>
    <property type="match status" value="1"/>
</dbReference>
<dbReference type="EMBL" id="CP049863">
    <property type="protein sequence ID" value="QIK64378.1"/>
    <property type="molecule type" value="Genomic_DNA"/>
</dbReference>
<feature type="active site" description="Charge relay system" evidence="5">
    <location>
        <position position="208"/>
    </location>
</feature>
<dbReference type="PANTHER" id="PTHR43806:SF11">
    <property type="entry name" value="CEREVISIN-RELATED"/>
    <property type="match status" value="1"/>
</dbReference>
<dbReference type="RefSeq" id="WP_166292711.1">
    <property type="nucleotide sequence ID" value="NZ_CP049863.1"/>
</dbReference>
<organism evidence="7 8">
    <name type="scientific">Leucobacter viscericola</name>
    <dbReference type="NCBI Taxonomy" id="2714935"/>
    <lineage>
        <taxon>Bacteria</taxon>
        <taxon>Bacillati</taxon>
        <taxon>Actinomycetota</taxon>
        <taxon>Actinomycetes</taxon>
        <taxon>Micrococcales</taxon>
        <taxon>Microbacteriaceae</taxon>
        <taxon>Leucobacter</taxon>
    </lineage>
</organism>
<name>A0A6G7XJ29_9MICO</name>
<keyword evidence="3 5" id="KW-0378">Hydrolase</keyword>
<evidence type="ECO:0000256" key="1">
    <source>
        <dbReference type="ARBA" id="ARBA00011073"/>
    </source>
</evidence>
<evidence type="ECO:0000256" key="4">
    <source>
        <dbReference type="ARBA" id="ARBA00022825"/>
    </source>
</evidence>
<dbReference type="GO" id="GO:0006508">
    <property type="term" value="P:proteolysis"/>
    <property type="evidence" value="ECO:0007669"/>
    <property type="project" value="UniProtKB-KW"/>
</dbReference>
<sequence length="485" mass="50357">MLSSKEKAKVSALRLEWNLLAKIVVAVCAIAILVQPAVALGVEQDEGSTEFNEVQGLNEQGVPFREANAGFRSAIEPTIWNKSNVSVLLGGEVDGGYIDRDGKKWDGSGQVVIDIDGAFMTGNPVFFDRAGNSKFAGDACFGTIDPTDGSDPNHWANLKNLCQTGSQFDLPYLYESAHISVQPGSAAPSLDCLLPLEGGGSEPCHASHGAGTAGAIIGQAATRSEGSHKDLGIMDEAVVSSVGAAPGAQVFGIKVGGGMGPERWGWSVPSLINALEWVDRMLGAGGGTRLNEHRLGGKVVAITMAISGSGTFSQETCGNSSLGKRINEVAGRLKKKGVAVVMSSGNEGLPVLRHLDCGENIITVGATTTIVPHQRATYSNFHPSTVLYAPVGGKAKNGTCTALDGARDAILLAYKDKGFQYWCGTSFAAPQVAGAFAVLRQKFGDEPTVDELTALLAKTGAPLVGQDAPPAARDINVKAALNGTP</sequence>
<dbReference type="InterPro" id="IPR015500">
    <property type="entry name" value="Peptidase_S8_subtilisin-rel"/>
</dbReference>
<evidence type="ECO:0000313" key="8">
    <source>
        <dbReference type="Proteomes" id="UP000502677"/>
    </source>
</evidence>
<dbReference type="Pfam" id="PF00082">
    <property type="entry name" value="Peptidase_S8"/>
    <property type="match status" value="1"/>
</dbReference>
<keyword evidence="2 5" id="KW-0645">Protease</keyword>
<dbReference type="CDD" id="cd00306">
    <property type="entry name" value="Peptidases_S8_S53"/>
    <property type="match status" value="1"/>
</dbReference>
<evidence type="ECO:0000256" key="5">
    <source>
        <dbReference type="PROSITE-ProRule" id="PRU01240"/>
    </source>
</evidence>
<proteinExistence type="inferred from homology"/>